<dbReference type="SUPFAM" id="SSF81923">
    <property type="entry name" value="Double Clp-N motif"/>
    <property type="match status" value="1"/>
</dbReference>
<dbReference type="eggNOG" id="ENOG502ZQS3">
    <property type="taxonomic scope" value="Bacteria"/>
</dbReference>
<dbReference type="AlphaFoldDB" id="A0A0H3D264"/>
<reference evidence="1 2" key="1">
    <citation type="journal article" date="2010" name="Cell Res.">
        <title>Complete genome sequence of the rifamycin SV-producing Amycolatopsis mediterranei U32 revealed its genetic characteristics in phylogeny and metabolism.</title>
        <authorList>
            <person name="Zhao W."/>
            <person name="Zhong Y."/>
            <person name="Yuan H."/>
            <person name="Wang J."/>
            <person name="Zheng H."/>
            <person name="Wang Y."/>
            <person name="Cen X."/>
            <person name="Xu F."/>
            <person name="Bai J."/>
            <person name="Han X."/>
            <person name="Lu G."/>
            <person name="Zhu Y."/>
            <person name="Shao Z."/>
            <person name="Yan H."/>
            <person name="Li C."/>
            <person name="Peng N."/>
            <person name="Zhang Z."/>
            <person name="Zhang Y."/>
            <person name="Lin W."/>
            <person name="Fan Y."/>
            <person name="Qin Z."/>
            <person name="Hu Y."/>
            <person name="Zhu B."/>
            <person name="Wang S."/>
            <person name="Ding X."/>
            <person name="Zhao G.P."/>
        </authorList>
    </citation>
    <scope>NUCLEOTIDE SEQUENCE [LARGE SCALE GENOMIC DNA]</scope>
    <source>
        <strain evidence="2">U-32</strain>
    </source>
</reference>
<dbReference type="GeneID" id="92869574"/>
<evidence type="ECO:0000313" key="1">
    <source>
        <dbReference type="EMBL" id="ADJ43596.1"/>
    </source>
</evidence>
<sequence>MLVLDRLIAKSPFAVVVTAALEESRRRGDRRLGTEHLLLGLLHDPDSALALGIGLAEARAALDRLDRAALAALGIEVEGLRPAEVPARRGKLTLGAFTSGARAVVNEAIGGTPRPRDPAQLLRVLVKLSPPDPAADLLAELGVDREAVHRWLDSRT</sequence>
<organism evidence="1 2">
    <name type="scientific">Amycolatopsis mediterranei (strain U-32)</name>
    <dbReference type="NCBI Taxonomy" id="749927"/>
    <lineage>
        <taxon>Bacteria</taxon>
        <taxon>Bacillati</taxon>
        <taxon>Actinomycetota</taxon>
        <taxon>Actinomycetes</taxon>
        <taxon>Pseudonocardiales</taxon>
        <taxon>Pseudonocardiaceae</taxon>
        <taxon>Amycolatopsis</taxon>
    </lineage>
</organism>
<dbReference type="HOGENOM" id="CLU_1682967_0_0_11"/>
<proteinExistence type="predicted"/>
<dbReference type="Gene3D" id="1.10.1780.10">
    <property type="entry name" value="Clp, N-terminal domain"/>
    <property type="match status" value="1"/>
</dbReference>
<dbReference type="PATRIC" id="fig|749927.5.peg.1842"/>
<dbReference type="EMBL" id="CP002000">
    <property type="protein sequence ID" value="ADJ43596.1"/>
    <property type="molecule type" value="Genomic_DNA"/>
</dbReference>
<dbReference type="OrthoDB" id="3628183at2"/>
<accession>A0A0H3D264</accession>
<dbReference type="Proteomes" id="UP000000328">
    <property type="component" value="Chromosome"/>
</dbReference>
<evidence type="ECO:0008006" key="3">
    <source>
        <dbReference type="Google" id="ProtNLM"/>
    </source>
</evidence>
<evidence type="ECO:0000313" key="2">
    <source>
        <dbReference type="Proteomes" id="UP000000328"/>
    </source>
</evidence>
<name>A0A0H3D264_AMYMU</name>
<protein>
    <recommendedName>
        <fullName evidence="3">Clp R domain-containing protein</fullName>
    </recommendedName>
</protein>
<dbReference type="KEGG" id="amd:AMED_1785"/>
<dbReference type="InterPro" id="IPR036628">
    <property type="entry name" value="Clp_N_dom_sf"/>
</dbReference>
<gene>
    <name evidence="1" type="ordered locus">AMED_1785</name>
</gene>
<dbReference type="RefSeq" id="WP_013223679.1">
    <property type="nucleotide sequence ID" value="NC_014318.1"/>
</dbReference>